<sequence>MSVRVYFRLICPTCSRSLNVPVAYLGKKVACKHCHAKFDSFDAENGDSPPSDSGLALMKRAEELLQRCDCA</sequence>
<reference evidence="1 2" key="1">
    <citation type="submission" date="2019-02" db="EMBL/GenBank/DDBJ databases">
        <title>Deep-cultivation of Planctomycetes and their phenomic and genomic characterization uncovers novel biology.</title>
        <authorList>
            <person name="Wiegand S."/>
            <person name="Jogler M."/>
            <person name="Boedeker C."/>
            <person name="Pinto D."/>
            <person name="Vollmers J."/>
            <person name="Rivas-Marin E."/>
            <person name="Kohn T."/>
            <person name="Peeters S.H."/>
            <person name="Heuer A."/>
            <person name="Rast P."/>
            <person name="Oberbeckmann S."/>
            <person name="Bunk B."/>
            <person name="Jeske O."/>
            <person name="Meyerdierks A."/>
            <person name="Storesund J.E."/>
            <person name="Kallscheuer N."/>
            <person name="Luecker S."/>
            <person name="Lage O.M."/>
            <person name="Pohl T."/>
            <person name="Merkel B.J."/>
            <person name="Hornburger P."/>
            <person name="Mueller R.-W."/>
            <person name="Bruemmer F."/>
            <person name="Labrenz M."/>
            <person name="Spormann A.M."/>
            <person name="Op den Camp H."/>
            <person name="Overmann J."/>
            <person name="Amann R."/>
            <person name="Jetten M.S.M."/>
            <person name="Mascher T."/>
            <person name="Medema M.H."/>
            <person name="Devos D.P."/>
            <person name="Kaster A.-K."/>
            <person name="Ovreas L."/>
            <person name="Rohde M."/>
            <person name="Galperin M.Y."/>
            <person name="Jogler C."/>
        </authorList>
    </citation>
    <scope>NUCLEOTIDE SEQUENCE [LARGE SCALE GENOMIC DNA]</scope>
    <source>
        <strain evidence="1 2">Pla85_3_4</strain>
    </source>
</reference>
<dbReference type="KEGG" id="lcre:Pla8534_65750"/>
<dbReference type="AlphaFoldDB" id="A0A518E3Q1"/>
<gene>
    <name evidence="1" type="ORF">Pla8534_65750</name>
</gene>
<name>A0A518E3Q1_9BACT</name>
<accession>A0A518E3Q1</accession>
<proteinExistence type="predicted"/>
<keyword evidence="2" id="KW-1185">Reference proteome</keyword>
<dbReference type="Proteomes" id="UP000317648">
    <property type="component" value="Chromosome"/>
</dbReference>
<evidence type="ECO:0000313" key="1">
    <source>
        <dbReference type="EMBL" id="QDU98702.1"/>
    </source>
</evidence>
<protein>
    <recommendedName>
        <fullName evidence="3">Mu-like prophage protein Com</fullName>
    </recommendedName>
</protein>
<evidence type="ECO:0008006" key="3">
    <source>
        <dbReference type="Google" id="ProtNLM"/>
    </source>
</evidence>
<organism evidence="1 2">
    <name type="scientific">Lignipirellula cremea</name>
    <dbReference type="NCBI Taxonomy" id="2528010"/>
    <lineage>
        <taxon>Bacteria</taxon>
        <taxon>Pseudomonadati</taxon>
        <taxon>Planctomycetota</taxon>
        <taxon>Planctomycetia</taxon>
        <taxon>Pirellulales</taxon>
        <taxon>Pirellulaceae</taxon>
        <taxon>Lignipirellula</taxon>
    </lineage>
</organism>
<evidence type="ECO:0000313" key="2">
    <source>
        <dbReference type="Proteomes" id="UP000317648"/>
    </source>
</evidence>
<dbReference type="EMBL" id="CP036433">
    <property type="protein sequence ID" value="QDU98702.1"/>
    <property type="molecule type" value="Genomic_DNA"/>
</dbReference>